<dbReference type="Pfam" id="PF01237">
    <property type="entry name" value="Oxysterol_BP"/>
    <property type="match status" value="1"/>
</dbReference>
<keyword evidence="2" id="KW-0175">Coiled coil</keyword>
<evidence type="ECO:0000256" key="2">
    <source>
        <dbReference type="SAM" id="Coils"/>
    </source>
</evidence>
<organism evidence="4 5">
    <name type="scientific">Entomortierella parvispora</name>
    <dbReference type="NCBI Taxonomy" id="205924"/>
    <lineage>
        <taxon>Eukaryota</taxon>
        <taxon>Fungi</taxon>
        <taxon>Fungi incertae sedis</taxon>
        <taxon>Mucoromycota</taxon>
        <taxon>Mortierellomycotina</taxon>
        <taxon>Mortierellomycetes</taxon>
        <taxon>Mortierellales</taxon>
        <taxon>Mortierellaceae</taxon>
        <taxon>Entomortierella</taxon>
    </lineage>
</organism>
<dbReference type="Gene3D" id="2.40.160.120">
    <property type="match status" value="1"/>
</dbReference>
<dbReference type="Gene3D" id="1.10.287.2720">
    <property type="match status" value="1"/>
</dbReference>
<evidence type="ECO:0000313" key="5">
    <source>
        <dbReference type="Proteomes" id="UP000827284"/>
    </source>
</evidence>
<evidence type="ECO:0008006" key="6">
    <source>
        <dbReference type="Google" id="ProtNLM"/>
    </source>
</evidence>
<feature type="region of interest" description="Disordered" evidence="3">
    <location>
        <begin position="1"/>
        <end position="22"/>
    </location>
</feature>
<dbReference type="GO" id="GO:0005829">
    <property type="term" value="C:cytosol"/>
    <property type="evidence" value="ECO:0007669"/>
    <property type="project" value="TreeGrafter"/>
</dbReference>
<dbReference type="InterPro" id="IPR037239">
    <property type="entry name" value="OSBP_sf"/>
</dbReference>
<dbReference type="OrthoDB" id="14833at2759"/>
<dbReference type="Proteomes" id="UP000827284">
    <property type="component" value="Unassembled WGS sequence"/>
</dbReference>
<dbReference type="GO" id="GO:0016020">
    <property type="term" value="C:membrane"/>
    <property type="evidence" value="ECO:0007669"/>
    <property type="project" value="TreeGrafter"/>
</dbReference>
<dbReference type="SUPFAM" id="SSF144000">
    <property type="entry name" value="Oxysterol-binding protein-like"/>
    <property type="match status" value="1"/>
</dbReference>
<dbReference type="Gene3D" id="6.10.140.1150">
    <property type="match status" value="1"/>
</dbReference>
<feature type="coiled-coil region" evidence="2">
    <location>
        <begin position="341"/>
        <end position="368"/>
    </location>
</feature>
<feature type="region of interest" description="Disordered" evidence="3">
    <location>
        <begin position="399"/>
        <end position="418"/>
    </location>
</feature>
<reference evidence="4" key="1">
    <citation type="submission" date="2021-11" db="EMBL/GenBank/DDBJ databases">
        <authorList>
            <person name="Herlambang A."/>
            <person name="Guo Y."/>
            <person name="Takashima Y."/>
            <person name="Nishizawa T."/>
        </authorList>
    </citation>
    <scope>NUCLEOTIDE SEQUENCE</scope>
    <source>
        <strain evidence="4">E1425</strain>
    </source>
</reference>
<dbReference type="GO" id="GO:0008142">
    <property type="term" value="F:oxysterol binding"/>
    <property type="evidence" value="ECO:0007669"/>
    <property type="project" value="TreeGrafter"/>
</dbReference>
<dbReference type="PANTHER" id="PTHR10972:SF184">
    <property type="entry name" value="OXYSTEROL-BINDING PROTEIN HOMOLOG 4-RELATED"/>
    <property type="match status" value="1"/>
</dbReference>
<evidence type="ECO:0000256" key="3">
    <source>
        <dbReference type="SAM" id="MobiDB-lite"/>
    </source>
</evidence>
<protein>
    <recommendedName>
        <fullName evidence="6">Oxysterol-binding protein</fullName>
    </recommendedName>
</protein>
<dbReference type="EMBL" id="BQFW01000009">
    <property type="protein sequence ID" value="GJJ74813.1"/>
    <property type="molecule type" value="Genomic_DNA"/>
</dbReference>
<gene>
    <name evidence="4" type="ORF">EMPS_07171</name>
</gene>
<accession>A0A9P3LY68</accession>
<comment type="caution">
    <text evidence="4">The sequence shown here is derived from an EMBL/GenBank/DDBJ whole genome shotgun (WGS) entry which is preliminary data.</text>
</comment>
<reference evidence="4" key="2">
    <citation type="journal article" date="2022" name="Microbiol. Resour. Announc.">
        <title>Whole-Genome Sequence of Entomortierella parvispora E1425, a Mucoromycotan Fungus Associated with Burkholderiaceae-Related Endosymbiotic Bacteria.</title>
        <authorList>
            <person name="Herlambang A."/>
            <person name="Guo Y."/>
            <person name="Takashima Y."/>
            <person name="Narisawa K."/>
            <person name="Ohta H."/>
            <person name="Nishizawa T."/>
        </authorList>
    </citation>
    <scope>NUCLEOTIDE SEQUENCE</scope>
    <source>
        <strain evidence="4">E1425</strain>
    </source>
</reference>
<evidence type="ECO:0000256" key="1">
    <source>
        <dbReference type="ARBA" id="ARBA00008842"/>
    </source>
</evidence>
<dbReference type="InterPro" id="IPR000648">
    <property type="entry name" value="Oxysterol-bd"/>
</dbReference>
<comment type="similarity">
    <text evidence="1">Belongs to the OSBP family.</text>
</comment>
<proteinExistence type="inferred from homology"/>
<dbReference type="AlphaFoldDB" id="A0A9P3LY68"/>
<name>A0A9P3LY68_9FUNG</name>
<dbReference type="PANTHER" id="PTHR10972">
    <property type="entry name" value="OXYSTEROL-BINDING PROTEIN-RELATED"/>
    <property type="match status" value="1"/>
</dbReference>
<sequence length="418" mass="45426">MSKDSTPNNHVDDDSSSVEAPVGQKDSLRSFIGTLASFSGDLSSLTCPSFLLSSVSLLEYSQYWGDHPKLFASISAGASPEERLLNCTRWFISTLNGSYSARSTAAGMEKKPYNPILGEQYFATWPGDETTGATVLTAEQVSHHPPIMGFHLENKDAGVFLDGHCGQKSRFAMPAGIDVGQTGHAILTLPKFNETYLITLPTLNIRGIVTGRPTVELAGSTYIISSANQLTTIEYSTKGYFSGERHSFKATIKSLASGSSPIYTAQGVWSGVSNYKDHQPSSPSSSSSKKSALEGRLFFDAQTDKAVIPDVTAIEEQGPLESRRLWATVTKAINAKDYGTASREKSQIEDAQRVLAKARKERGETQADALKIFVLVDEDADESGLAFKSLKEKLTNAAGAKAIKEDDKKPHWRLRLRQ</sequence>
<keyword evidence="5" id="KW-1185">Reference proteome</keyword>
<evidence type="ECO:0000313" key="4">
    <source>
        <dbReference type="EMBL" id="GJJ74813.1"/>
    </source>
</evidence>